<organism evidence="1 2">
    <name type="scientific">Candidatus Propionivibrio aalborgensis</name>
    <dbReference type="NCBI Taxonomy" id="1860101"/>
    <lineage>
        <taxon>Bacteria</taxon>
        <taxon>Pseudomonadati</taxon>
        <taxon>Pseudomonadota</taxon>
        <taxon>Betaproteobacteria</taxon>
        <taxon>Rhodocyclales</taxon>
        <taxon>Rhodocyclaceae</taxon>
        <taxon>Propionivibrio</taxon>
    </lineage>
</organism>
<dbReference type="AlphaFoldDB" id="A0A1A8XIT3"/>
<reference evidence="1 2" key="1">
    <citation type="submission" date="2016-06" db="EMBL/GenBank/DDBJ databases">
        <authorList>
            <person name="Kjaerup R.B."/>
            <person name="Dalgaard T.S."/>
            <person name="Juul-Madsen H.R."/>
        </authorList>
    </citation>
    <scope>NUCLEOTIDE SEQUENCE [LARGE SCALE GENOMIC DNA]</scope>
    <source>
        <strain evidence="1">2</strain>
    </source>
</reference>
<gene>
    <name evidence="1" type="ORF">PROAA_1310014</name>
</gene>
<accession>A0A1A8XIT3</accession>
<proteinExistence type="predicted"/>
<evidence type="ECO:0000313" key="1">
    <source>
        <dbReference type="EMBL" id="SBT04601.1"/>
    </source>
</evidence>
<sequence length="469" mass="53753">MKNQTQVHYELSPLKLWSPLHRQLSACVQTKSNPQQWIGTIRNLQKKGVSAVEIEWSTIISKLEDSPAAPVHLDELLHFLTDKPPCELVLQRRITDEYAPQVRYEKQQRPTKLPPFVIRRGQRETRLLHYRDRTFGLCIWLHVECDPGLFGRNRYWSFSVPRGRKKIGAHSTVQRFASAHDAMAYGRAVVARMARRLGAQGFIGQSRSLNRWTRFALPGGEYYTEWLITAPNLSADYWGEHFELSNIVAHVRTTERVTPQGARMLVLEEIQSDWNQALRKAIQEARERHLEDAEDRDLIELDDDMDPPPDNPYLNNWLDAALRMMLLLAANQGYAGIAWLPGTLHAERFPWANAEGLKAFYDRIVPAAVEKLAKSWGARLDAAQFSTLSRHFRVRKLADKPIWQVLSLDSRKVVGEDFATYAAAEAFRRSLEDSVIERVTALYLSDEMRDDISDKGLPYLGAVGTRRAT</sequence>
<dbReference type="RefSeq" id="WP_186409860.1">
    <property type="nucleotide sequence ID" value="NZ_FLQY01000037.1"/>
</dbReference>
<name>A0A1A8XIT3_9RHOO</name>
<dbReference type="EMBL" id="FLQY01000037">
    <property type="protein sequence ID" value="SBT04601.1"/>
    <property type="molecule type" value="Genomic_DNA"/>
</dbReference>
<dbReference type="Proteomes" id="UP000199600">
    <property type="component" value="Unassembled WGS sequence"/>
</dbReference>
<evidence type="ECO:0000313" key="2">
    <source>
        <dbReference type="Proteomes" id="UP000199600"/>
    </source>
</evidence>
<protein>
    <submittedName>
        <fullName evidence="1">Uncharacterized protein</fullName>
    </submittedName>
</protein>
<keyword evidence="2" id="KW-1185">Reference proteome</keyword>